<feature type="domain" description="Dermonecrotic toxin N-terminal" evidence="1">
    <location>
        <begin position="537"/>
        <end position="795"/>
    </location>
</feature>
<dbReference type="Pfam" id="PF20178">
    <property type="entry name" value="ToxA_N"/>
    <property type="match status" value="3"/>
</dbReference>
<name>A0A266NFD9_9PSED</name>
<dbReference type="Proteomes" id="UP000215788">
    <property type="component" value="Unassembled WGS sequence"/>
</dbReference>
<comment type="caution">
    <text evidence="2">The sequence shown here is derived from an EMBL/GenBank/DDBJ whole genome shotgun (WGS) entry which is preliminary data.</text>
</comment>
<sequence>MTVNVPPFHSAQALQALYRSRLDAAQASGAISSFEHDWLSKALSYLPVGPVGPLPVRANSVFLSRNQSRPVQWAGALLLAQALTDPTPLFLLTPLGALQTFTDLDALRDALERQLDDQAHREAVLRFCPVDVRPLLSLAGDLTLRTREVPAPFVAHISEALRIFLSSSQADTLERLLATPTLRALVDAQLQIHLERAFAGQPVNAHNVHRFVTPNGEQQPELSTTLSSAALELFISGPQTTGHAYTYTGPFTRLPHESDADLDKRFARVLTSATEHLIPHMSEALSVFWDQPAGAQPSPHTYCAARLGDHFFQQLLQARHRPEMSSDAFHALQQLLAARHDVTTISAARLLVYEAKGPEVELAGLMCFYFPGQSNGVWLFGASTGLVKISSRARLSSYVLSKLRSPTAFDAIARYAPQDQHPLLAGMVAPMLRVENVVGSVFDDCIHAVRARQIRDFVYLTGQYQARRLTLAAVDHALDVRELIDPQLLKLNSHGRWDSRFLPGSNGLPLALNENGLSDVLSLKLPKTQAQRDALLKHWPTPRMLARHLLAEVLNEGGQRFVNVAEVWVHVFDVDAAVLTCVPIRMLTLVDALLERVTGRNPLPHNPAFIEGGLRSSRDETIKPLRRLSGTKLLTLLDALAKGFEQAYTQHLSAFFYTASTSQPSDTLAQHLATLRHVMLRADMRLMLRGNHLEADDKRVITTVLTYPVSTHRPALNQFVPDVFAVFLDMGGGLDAISVCNCVLITERGGQESSTAGRAILWTPVSGFERFATVDQSKAHLEALLLDKSLRQDVLANVRCDVQSLICAHLDRRSDWAVEGQNQWVNFERIEDDFVYECQVAAINKVVVDAHYVCRQAREVPLTAQSFENLSRSLLLEEHAGLHFERHREVAATQQFESALPSWLKNASRADQLAYANVLQRYQFAVQDNGSYLHGIPDIEAYAREAVRAQLALDFPDQVLEPDAIEVVLDTYVPAPVAVGSTPSFLAAATTREIQSLTRFALNGFNRLEGGAMLLRALDESTLPLGLDPRYAKRLVRKLDIGRHYQALLNSSLAPEKQGSARRQQQFGEQLLLQVLEQGLREKLDGALSANAYACLKHVIERPDGLARNPLNGVSLIIRPLELVAESGREPDLATGMYVLGPQSGDTGPHLLWTMYSEHFSLKEYASEGLLLADLYTRESLQNLVLQRLPAFERKTYAHGGFVEPHLPHFQDSILLNGWQTPAPVALANRPILGNLFATLYRDNYRLLLDMAAQQSKTTAQVDWESFKYALTLVVNTAAMFAPGKLSLPIVVWQGLGLLREGVSAARQGRWAESVSEFAMSLVLLATTRRAWHSVIRSVDAVSAHDLEPFPAAIPRSDVQFQGSASGLASLRANQVALVDLTFDAQTRIYSDPPSGLHYIQLSGQVYRVLAWRNRWRLYLDDVREGPLIKLNTDQQWEIDVNEPLLGGGPVASTMSGYGTLAANALTYEIQAIGMDSIQRRFPDKALSIRKAHELATTYLQRTTQALHDLHAPGSANRRNREFLQHFFDLDALGPAHLERVQSGVDALLARFLHPDLSPATSPKYVVCRSRFNSTASAFVNRADSSRRIYLTDEFFSTLFEQPYALTHPYLKAASPPFPVSQQMRASFLLHELTHEVLETEDIHYLNPGFPYLDLIDTDLPFGRYLQDLIVEIQKIHSPHVPTENLFQELNPETMGWKDIPNGTAKSRLLEIAGVSTLDQARLVFRNDSIKRVELMLANADSLVLLIVHLGRLYPVLS</sequence>
<feature type="domain" description="Dermonecrotic toxin N-terminal" evidence="1">
    <location>
        <begin position="935"/>
        <end position="1179"/>
    </location>
</feature>
<organism evidence="2 3">
    <name type="scientific">Pseudomonas lundensis</name>
    <dbReference type="NCBI Taxonomy" id="86185"/>
    <lineage>
        <taxon>Bacteria</taxon>
        <taxon>Pseudomonadati</taxon>
        <taxon>Pseudomonadota</taxon>
        <taxon>Gammaproteobacteria</taxon>
        <taxon>Pseudomonadales</taxon>
        <taxon>Pseudomonadaceae</taxon>
        <taxon>Pseudomonas</taxon>
    </lineage>
</organism>
<evidence type="ECO:0000259" key="1">
    <source>
        <dbReference type="Pfam" id="PF20178"/>
    </source>
</evidence>
<dbReference type="OrthoDB" id="7032306at2"/>
<evidence type="ECO:0000313" key="3">
    <source>
        <dbReference type="Proteomes" id="UP000215788"/>
    </source>
</evidence>
<feature type="domain" description="Dermonecrotic toxin N-terminal" evidence="1">
    <location>
        <begin position="177"/>
        <end position="418"/>
    </location>
</feature>
<dbReference type="InterPro" id="IPR024079">
    <property type="entry name" value="MetalloPept_cat_dom_sf"/>
</dbReference>
<gene>
    <name evidence="2" type="ORF">CJF39_02560</name>
</gene>
<evidence type="ECO:0000313" key="2">
    <source>
        <dbReference type="EMBL" id="OZY61140.1"/>
    </source>
</evidence>
<accession>A0A266NFD9</accession>
<dbReference type="EMBL" id="NQKI01000002">
    <property type="protein sequence ID" value="OZY61140.1"/>
    <property type="molecule type" value="Genomic_DNA"/>
</dbReference>
<reference evidence="2 3" key="1">
    <citation type="submission" date="2017-08" db="EMBL/GenBank/DDBJ databases">
        <title>Genomic and metabolic characterisation of spoilage-associated Pseudomonas species.</title>
        <authorList>
            <person name="Stanborough T."/>
            <person name="Fegan N."/>
            <person name="Powell S.M."/>
            <person name="Singh T."/>
            <person name="Tamplin M.L."/>
            <person name="Chandry P.S."/>
        </authorList>
    </citation>
    <scope>NUCLEOTIDE SEQUENCE [LARGE SCALE GENOMIC DNA]</scope>
    <source>
        <strain evidence="2 3">L1802</strain>
    </source>
</reference>
<dbReference type="InterPro" id="IPR046673">
    <property type="entry name" value="ToxA_N"/>
</dbReference>
<dbReference type="RefSeq" id="WP_094992022.1">
    <property type="nucleotide sequence ID" value="NZ_NQKI01000002.1"/>
</dbReference>
<dbReference type="Gene3D" id="3.40.390.10">
    <property type="entry name" value="Collagenase (Catalytic Domain)"/>
    <property type="match status" value="1"/>
</dbReference>
<protein>
    <recommendedName>
        <fullName evidence="1">Dermonecrotic toxin N-terminal domain-containing protein</fullName>
    </recommendedName>
</protein>
<proteinExistence type="predicted"/>
<dbReference type="GO" id="GO:0008237">
    <property type="term" value="F:metallopeptidase activity"/>
    <property type="evidence" value="ECO:0007669"/>
    <property type="project" value="InterPro"/>
</dbReference>